<feature type="transmembrane region" description="Helical" evidence="9">
    <location>
        <begin position="20"/>
        <end position="42"/>
    </location>
</feature>
<protein>
    <submittedName>
        <fullName evidence="10">NCS2 family permease</fullName>
    </submittedName>
</protein>
<proteinExistence type="inferred from homology"/>
<evidence type="ECO:0000256" key="7">
    <source>
        <dbReference type="ARBA" id="ARBA00023136"/>
    </source>
</evidence>
<dbReference type="Pfam" id="PF00860">
    <property type="entry name" value="Xan_ur_permease"/>
    <property type="match status" value="1"/>
</dbReference>
<dbReference type="EMBL" id="JACOPD010000004">
    <property type="protein sequence ID" value="MBC5680764.1"/>
    <property type="molecule type" value="Genomic_DNA"/>
</dbReference>
<evidence type="ECO:0000256" key="5">
    <source>
        <dbReference type="ARBA" id="ARBA00022692"/>
    </source>
</evidence>
<feature type="transmembrane region" description="Helical" evidence="9">
    <location>
        <begin position="101"/>
        <end position="123"/>
    </location>
</feature>
<feature type="transmembrane region" description="Helical" evidence="9">
    <location>
        <begin position="351"/>
        <end position="374"/>
    </location>
</feature>
<comment type="caution">
    <text evidence="10">The sequence shown here is derived from an EMBL/GenBank/DDBJ whole genome shotgun (WGS) entry which is preliminary data.</text>
</comment>
<feature type="transmembrane region" description="Helical" evidence="9">
    <location>
        <begin position="271"/>
        <end position="297"/>
    </location>
</feature>
<evidence type="ECO:0000256" key="9">
    <source>
        <dbReference type="SAM" id="Phobius"/>
    </source>
</evidence>
<gene>
    <name evidence="10" type="ORF">H8S01_07305</name>
</gene>
<feature type="transmembrane region" description="Helical" evidence="9">
    <location>
        <begin position="135"/>
        <end position="155"/>
    </location>
</feature>
<comment type="similarity">
    <text evidence="2 8">Belongs to the nucleobase:cation symporter-2 (NCS2) (TC 2.A.40) family. Azg-like subfamily.</text>
</comment>
<dbReference type="PIRSF" id="PIRSF005353">
    <property type="entry name" value="PbuG"/>
    <property type="match status" value="1"/>
</dbReference>
<feature type="transmembrane region" description="Helical" evidence="9">
    <location>
        <begin position="48"/>
        <end position="68"/>
    </location>
</feature>
<feature type="transmembrane region" description="Helical" evidence="9">
    <location>
        <begin position="410"/>
        <end position="436"/>
    </location>
</feature>
<feature type="transmembrane region" description="Helical" evidence="9">
    <location>
        <begin position="175"/>
        <end position="197"/>
    </location>
</feature>
<evidence type="ECO:0000256" key="1">
    <source>
        <dbReference type="ARBA" id="ARBA00004651"/>
    </source>
</evidence>
<dbReference type="InterPro" id="IPR006043">
    <property type="entry name" value="NCS2"/>
</dbReference>
<keyword evidence="6 8" id="KW-1133">Transmembrane helix</keyword>
<feature type="transmembrane region" description="Helical" evidence="9">
    <location>
        <begin position="448"/>
        <end position="464"/>
    </location>
</feature>
<dbReference type="RefSeq" id="WP_021866289.1">
    <property type="nucleotide sequence ID" value="NZ_JACOPD010000004.1"/>
</dbReference>
<name>A0ABR7FZZ5_9FIRM</name>
<feature type="transmembrane region" description="Helical" evidence="9">
    <location>
        <begin position="381"/>
        <end position="398"/>
    </location>
</feature>
<keyword evidence="5 8" id="KW-0812">Transmembrane</keyword>
<evidence type="ECO:0000256" key="3">
    <source>
        <dbReference type="ARBA" id="ARBA00022448"/>
    </source>
</evidence>
<feature type="transmembrane region" description="Helical" evidence="9">
    <location>
        <begin position="204"/>
        <end position="226"/>
    </location>
</feature>
<keyword evidence="11" id="KW-1185">Reference proteome</keyword>
<evidence type="ECO:0000256" key="6">
    <source>
        <dbReference type="ARBA" id="ARBA00022989"/>
    </source>
</evidence>
<evidence type="ECO:0000256" key="2">
    <source>
        <dbReference type="ARBA" id="ARBA00005697"/>
    </source>
</evidence>
<dbReference type="InterPro" id="IPR045018">
    <property type="entry name" value="Azg-like"/>
</dbReference>
<evidence type="ECO:0000313" key="10">
    <source>
        <dbReference type="EMBL" id="MBC5680764.1"/>
    </source>
</evidence>
<organism evidence="10 11">
    <name type="scientific">Lachnospira hominis</name>
    <name type="common">ex Liu et al. 2021</name>
    <dbReference type="NCBI Taxonomy" id="2763051"/>
    <lineage>
        <taxon>Bacteria</taxon>
        <taxon>Bacillati</taxon>
        <taxon>Bacillota</taxon>
        <taxon>Clostridia</taxon>
        <taxon>Lachnospirales</taxon>
        <taxon>Lachnospiraceae</taxon>
        <taxon>Lachnospira</taxon>
    </lineage>
</organism>
<sequence>MEQFFKVKEHGSTVKIEVMAGITTFMAMAYILMVNAGMFANLEGVSYNAVYIATALSAVIGTFLMAFLANLPLGLASGMGLNAFFVYTACFTFGLSYANALVLVLLDGIVFTILTITGIRARLFSAIPDCVRKAIPAGIGLFIAFLGLQNAGIVVNDPSTCVNLASFNVLNGNATWATIMPRLVTIAAVIIIAVMTYKKVKGSVLWGILGGTVLYYVLGITVPGFYNGFTQNLSFNPFSAFGAWANESFLKVFTDGFNFSGYLANHSTADLILIIATTALAFCMVDMFDTLGTLYGACSRGDMLDKDGNVPNFEKAMLSDAIATCAGAICGTSTVTTFVESSSGVAEGGRTGLSAFTTGVLFFIAMFLSPVAALIPSSATAAALIYVGVLMMGGVTKIDWNDISVAVPSFLTIAFMAFTYNISYGIAFGMISYIFIMLFTGRAKEIKAFAWLIAVLFTLMFFLTH</sequence>
<dbReference type="PANTHER" id="PTHR43337:SF1">
    <property type="entry name" value="XANTHINE_URACIL PERMEASE C887.17-RELATED"/>
    <property type="match status" value="1"/>
</dbReference>
<keyword evidence="3 8" id="KW-0813">Transport</keyword>
<keyword evidence="7 8" id="KW-0472">Membrane</keyword>
<dbReference type="Proteomes" id="UP000628463">
    <property type="component" value="Unassembled WGS sequence"/>
</dbReference>
<keyword evidence="4 8" id="KW-1003">Cell membrane</keyword>
<reference evidence="10 11" key="1">
    <citation type="submission" date="2020-08" db="EMBL/GenBank/DDBJ databases">
        <title>Genome public.</title>
        <authorList>
            <person name="Liu C."/>
            <person name="Sun Q."/>
        </authorList>
    </citation>
    <scope>NUCLEOTIDE SEQUENCE [LARGE SCALE GENOMIC DNA]</scope>
    <source>
        <strain evidence="10 11">NSJ-43</strain>
    </source>
</reference>
<dbReference type="PANTHER" id="PTHR43337">
    <property type="entry name" value="XANTHINE/URACIL PERMEASE C887.17-RELATED"/>
    <property type="match status" value="1"/>
</dbReference>
<evidence type="ECO:0000256" key="8">
    <source>
        <dbReference type="PIRNR" id="PIRNR005353"/>
    </source>
</evidence>
<evidence type="ECO:0000313" key="11">
    <source>
        <dbReference type="Proteomes" id="UP000628463"/>
    </source>
</evidence>
<dbReference type="InterPro" id="IPR026033">
    <property type="entry name" value="Azg-like_bact_archaea"/>
</dbReference>
<evidence type="ECO:0000256" key="4">
    <source>
        <dbReference type="ARBA" id="ARBA00022475"/>
    </source>
</evidence>
<feature type="transmembrane region" description="Helical" evidence="9">
    <location>
        <begin position="318"/>
        <end position="339"/>
    </location>
</feature>
<accession>A0ABR7FZZ5</accession>
<comment type="subcellular location">
    <subcellularLocation>
        <location evidence="1 8">Cell membrane</location>
        <topology evidence="1 8">Multi-pass membrane protein</topology>
    </subcellularLocation>
</comment>